<proteinExistence type="inferred from homology"/>
<dbReference type="Pfam" id="PF09210">
    <property type="entry name" value="BE_C"/>
    <property type="match status" value="1"/>
</dbReference>
<dbReference type="InterPro" id="IPR027291">
    <property type="entry name" value="Glyco_hydro_38_N_sf"/>
</dbReference>
<dbReference type="InterPro" id="IPR015293">
    <property type="entry name" value="BE_C"/>
</dbReference>
<organism evidence="8 9">
    <name type="scientific">Candidatus Mucispirillum faecigallinarum</name>
    <dbReference type="NCBI Taxonomy" id="2838699"/>
    <lineage>
        <taxon>Bacteria</taxon>
        <taxon>Pseudomonadati</taxon>
        <taxon>Deferribacterota</taxon>
        <taxon>Deferribacteres</taxon>
        <taxon>Deferribacterales</taxon>
        <taxon>Mucispirillaceae</taxon>
        <taxon>Mucispirillum</taxon>
    </lineage>
</organism>
<evidence type="ECO:0000313" key="8">
    <source>
        <dbReference type="EMBL" id="HIZ89993.1"/>
    </source>
</evidence>
<dbReference type="PANTHER" id="PTHR41695">
    <property type="entry name" value="1,4-ALPHA-GLUCAN BRANCHING ENZYME RV3031-RELATED"/>
    <property type="match status" value="1"/>
</dbReference>
<feature type="binding site" evidence="4">
    <location>
        <position position="403"/>
    </location>
    <ligand>
        <name>substrate</name>
    </ligand>
</feature>
<evidence type="ECO:0000256" key="3">
    <source>
        <dbReference type="PIRSR" id="PIRSR640042-1"/>
    </source>
</evidence>
<feature type="binding site" evidence="4">
    <location>
        <position position="464"/>
    </location>
    <ligand>
        <name>substrate</name>
    </ligand>
</feature>
<feature type="binding site" evidence="4">
    <location>
        <position position="258"/>
    </location>
    <ligand>
        <name>substrate</name>
    </ligand>
</feature>
<evidence type="ECO:0000256" key="5">
    <source>
        <dbReference type="RuleBase" id="RU361196"/>
    </source>
</evidence>
<dbReference type="CDD" id="cd10792">
    <property type="entry name" value="GH57N_AmyC_like"/>
    <property type="match status" value="1"/>
</dbReference>
<feature type="binding site" evidence="4">
    <location>
        <position position="241"/>
    </location>
    <ligand>
        <name>substrate</name>
    </ligand>
</feature>
<dbReference type="InterPro" id="IPR004300">
    <property type="entry name" value="Glyco_hydro_57_N"/>
</dbReference>
<dbReference type="GO" id="GO:0005576">
    <property type="term" value="C:extracellular region"/>
    <property type="evidence" value="ECO:0007669"/>
    <property type="project" value="TreeGrafter"/>
</dbReference>
<dbReference type="EMBL" id="DXAQ01000128">
    <property type="protein sequence ID" value="HIZ89993.1"/>
    <property type="molecule type" value="Genomic_DNA"/>
</dbReference>
<dbReference type="SUPFAM" id="SSF88688">
    <property type="entry name" value="Families 57/38 glycoside transferase middle domain"/>
    <property type="match status" value="1"/>
</dbReference>
<evidence type="ECO:0000256" key="1">
    <source>
        <dbReference type="ARBA" id="ARBA00006821"/>
    </source>
</evidence>
<dbReference type="Pfam" id="PF03065">
    <property type="entry name" value="Glyco_hydro_57"/>
    <property type="match status" value="1"/>
</dbReference>
<comment type="caution">
    <text evidence="8">The sequence shown here is derived from an EMBL/GenBank/DDBJ whole genome shotgun (WGS) entry which is preliminary data.</text>
</comment>
<dbReference type="Gene3D" id="3.20.110.10">
    <property type="entry name" value="Glycoside hydrolase 38, N terminal domain"/>
    <property type="match status" value="1"/>
</dbReference>
<feature type="domain" description="1,4-alpha-glucan branching enzyme C-terminal" evidence="7">
    <location>
        <begin position="423"/>
        <end position="524"/>
    </location>
</feature>
<dbReference type="AlphaFoldDB" id="A0A9D2KDF8"/>
<evidence type="ECO:0000259" key="6">
    <source>
        <dbReference type="Pfam" id="PF03065"/>
    </source>
</evidence>
<sequence length="525" mass="61642">MKQGYWMLVLHAHLPFVKHPDYDYFLEENWLFEAITETYLPLLLNLKKLEAENVHFRLTSSVTPPLAEMLADYHLRDKYIRYLDRSIELVGKELWRTKDDKHFKPVVEMYRDRLNTLKGFLLNDLDGCVLNGYKYFQDKGYLEIITCGATHGYLPFMTNEKAVRAQLEVAAQTHEKHFGRRPLGIWLPECAYYAGLEYKLEEAGIKYFFVDTHGILYAKPRPRYGTYAPVYTKNGVAAFGRDYFSSKQVWSSKEGYPGDLYYRDFYRDIGYDLDYDYIKPYICPDGTRVFTGLKYHRITGDSEYKEVYQPDIAYSKTIDHAKHFVSGREAQINEVGDIIDRKPLIISPYDAELYGHWWFEGPDFLMNVFREMDKSETVKAVTALEYLGEFPTNQVVDVNPSSWGDEGYYKVWLNAGNDWIYRHLHFMADNMTILANKYKDGTDSLKTRCLNQLARELLLCQASDWAFLITTGTATEYSTERTREHIYNFMKLYGMLEDGRIDIGYLEWLETKNSIFQGIDYRIYA</sequence>
<evidence type="ECO:0000256" key="2">
    <source>
        <dbReference type="ARBA" id="ARBA00023277"/>
    </source>
</evidence>
<dbReference type="InterPro" id="IPR040042">
    <property type="entry name" value="Branching_enz_MT3115-like"/>
</dbReference>
<gene>
    <name evidence="8" type="ORF">H9804_08600</name>
</gene>
<feature type="active site" description="Nucleophile" evidence="3">
    <location>
        <position position="189"/>
    </location>
</feature>
<dbReference type="GO" id="GO:0003844">
    <property type="term" value="F:1,4-alpha-glucan branching enzyme activity"/>
    <property type="evidence" value="ECO:0007669"/>
    <property type="project" value="InterPro"/>
</dbReference>
<dbReference type="Proteomes" id="UP000824176">
    <property type="component" value="Unassembled WGS sequence"/>
</dbReference>
<keyword evidence="2 5" id="KW-0119">Carbohydrate metabolism</keyword>
<comment type="similarity">
    <text evidence="1 5">Belongs to the glycosyl hydrolase 57 family.</text>
</comment>
<dbReference type="PANTHER" id="PTHR41695:SF1">
    <property type="entry name" value="1,4-ALPHA-GLUCAN BRANCHING ENZYME TK1436"/>
    <property type="match status" value="1"/>
</dbReference>
<accession>A0A9D2KDF8</accession>
<dbReference type="GO" id="GO:0030979">
    <property type="term" value="P:alpha-glucan biosynthetic process"/>
    <property type="evidence" value="ECO:0007669"/>
    <property type="project" value="InterPro"/>
</dbReference>
<feature type="domain" description="Glycoside hydrolase family 57 N-terminal" evidence="6">
    <location>
        <begin position="8"/>
        <end position="398"/>
    </location>
</feature>
<evidence type="ECO:0000256" key="4">
    <source>
        <dbReference type="PIRSR" id="PIRSR640042-2"/>
    </source>
</evidence>
<dbReference type="InterPro" id="IPR037090">
    <property type="entry name" value="57_glycoside_trans_central"/>
</dbReference>
<feature type="active site" description="Proton donor" evidence="3">
    <location>
        <position position="350"/>
    </location>
</feature>
<dbReference type="InterPro" id="IPR011330">
    <property type="entry name" value="Glyco_hydro/deAcase_b/a-brl"/>
</dbReference>
<reference evidence="8" key="2">
    <citation type="submission" date="2021-04" db="EMBL/GenBank/DDBJ databases">
        <authorList>
            <person name="Gilroy R."/>
        </authorList>
    </citation>
    <scope>NUCLEOTIDE SEQUENCE</scope>
    <source>
        <strain evidence="8">ChiW4-1371</strain>
    </source>
</reference>
<dbReference type="Gene3D" id="1.20.1430.10">
    <property type="entry name" value="Families 57/38 glycoside transferase, middle domain"/>
    <property type="match status" value="1"/>
</dbReference>
<protein>
    <submittedName>
        <fullName evidence="8">DUF1957 domain-containing protein</fullName>
    </submittedName>
</protein>
<evidence type="ECO:0000313" key="9">
    <source>
        <dbReference type="Proteomes" id="UP000824176"/>
    </source>
</evidence>
<name>A0A9D2KDF8_9BACT</name>
<dbReference type="InterPro" id="IPR028995">
    <property type="entry name" value="Glyco_hydro_57/38_cen_sf"/>
</dbReference>
<reference evidence="8" key="1">
    <citation type="journal article" date="2021" name="PeerJ">
        <title>Extensive microbial diversity within the chicken gut microbiome revealed by metagenomics and culture.</title>
        <authorList>
            <person name="Gilroy R."/>
            <person name="Ravi A."/>
            <person name="Getino M."/>
            <person name="Pursley I."/>
            <person name="Horton D.L."/>
            <person name="Alikhan N.F."/>
            <person name="Baker D."/>
            <person name="Gharbi K."/>
            <person name="Hall N."/>
            <person name="Watson M."/>
            <person name="Adriaenssens E.M."/>
            <person name="Foster-Nyarko E."/>
            <person name="Jarju S."/>
            <person name="Secka A."/>
            <person name="Antonio M."/>
            <person name="Oren A."/>
            <person name="Chaudhuri R.R."/>
            <person name="La Ragione R."/>
            <person name="Hildebrand F."/>
            <person name="Pallen M.J."/>
        </authorList>
    </citation>
    <scope>NUCLEOTIDE SEQUENCE</scope>
    <source>
        <strain evidence="8">ChiW4-1371</strain>
    </source>
</reference>
<dbReference type="SUPFAM" id="SSF88713">
    <property type="entry name" value="Glycoside hydrolase/deacetylase"/>
    <property type="match status" value="1"/>
</dbReference>
<evidence type="ECO:0000259" key="7">
    <source>
        <dbReference type="Pfam" id="PF09210"/>
    </source>
</evidence>